<dbReference type="Gene3D" id="3.20.20.80">
    <property type="entry name" value="Glycosidases"/>
    <property type="match status" value="1"/>
</dbReference>
<evidence type="ECO:0000256" key="2">
    <source>
        <dbReference type="ARBA" id="ARBA00005940"/>
    </source>
</evidence>
<evidence type="ECO:0000256" key="4">
    <source>
        <dbReference type="ARBA" id="ARBA00022723"/>
    </source>
</evidence>
<accession>A0ABP9CPE2</accession>
<gene>
    <name evidence="10" type="ORF">GCM10023220_49540</name>
</gene>
<feature type="domain" description="Beta-galactosidase trimerisation" evidence="9">
    <location>
        <begin position="396"/>
        <end position="596"/>
    </location>
</feature>
<evidence type="ECO:0000259" key="9">
    <source>
        <dbReference type="Pfam" id="PF08532"/>
    </source>
</evidence>
<dbReference type="EMBL" id="BAABIG010000054">
    <property type="protein sequence ID" value="GAA4812392.1"/>
    <property type="molecule type" value="Genomic_DNA"/>
</dbReference>
<dbReference type="InterPro" id="IPR013529">
    <property type="entry name" value="Glyco_hydro_42_N"/>
</dbReference>
<dbReference type="RefSeq" id="WP_345622341.1">
    <property type="nucleotide sequence ID" value="NZ_BAABIG010000054.1"/>
</dbReference>
<comment type="caution">
    <text evidence="10">The sequence shown here is derived from an EMBL/GenBank/DDBJ whole genome shotgun (WGS) entry which is preliminary data.</text>
</comment>
<keyword evidence="7" id="KW-0326">Glycosidase</keyword>
<keyword evidence="6" id="KW-0862">Zinc</keyword>
<evidence type="ECO:0000256" key="7">
    <source>
        <dbReference type="ARBA" id="ARBA00023295"/>
    </source>
</evidence>
<keyword evidence="11" id="KW-1185">Reference proteome</keyword>
<dbReference type="CDD" id="cd03143">
    <property type="entry name" value="A4_beta-galactosidase_middle_domain"/>
    <property type="match status" value="1"/>
</dbReference>
<dbReference type="InterPro" id="IPR029062">
    <property type="entry name" value="Class_I_gatase-like"/>
</dbReference>
<dbReference type="InterPro" id="IPR017853">
    <property type="entry name" value="GH"/>
</dbReference>
<dbReference type="InterPro" id="IPR013738">
    <property type="entry name" value="Beta_galactosidase_Trimer"/>
</dbReference>
<dbReference type="Proteomes" id="UP001501265">
    <property type="component" value="Unassembled WGS sequence"/>
</dbReference>
<comment type="catalytic activity">
    <reaction evidence="1">
        <text>Hydrolysis of terminal non-reducing beta-D-galactose residues in beta-D-galactosides.</text>
        <dbReference type="EC" id="3.2.1.23"/>
    </reaction>
</comment>
<evidence type="ECO:0000313" key="10">
    <source>
        <dbReference type="EMBL" id="GAA4812392.1"/>
    </source>
</evidence>
<keyword evidence="5" id="KW-0378">Hydrolase</keyword>
<comment type="similarity">
    <text evidence="2">Belongs to the glycosyl hydrolase 42 family.</text>
</comment>
<proteinExistence type="inferred from homology"/>
<dbReference type="EC" id="3.2.1.23" evidence="3"/>
<keyword evidence="4" id="KW-0479">Metal-binding</keyword>
<evidence type="ECO:0000256" key="3">
    <source>
        <dbReference type="ARBA" id="ARBA00012756"/>
    </source>
</evidence>
<dbReference type="Pfam" id="PF08532">
    <property type="entry name" value="Glyco_hydro_42M"/>
    <property type="match status" value="1"/>
</dbReference>
<dbReference type="SUPFAM" id="SSF51445">
    <property type="entry name" value="(Trans)glycosidases"/>
    <property type="match status" value="1"/>
</dbReference>
<evidence type="ECO:0000256" key="6">
    <source>
        <dbReference type="ARBA" id="ARBA00022833"/>
    </source>
</evidence>
<dbReference type="Pfam" id="PF02449">
    <property type="entry name" value="Glyco_hydro_42"/>
    <property type="match status" value="1"/>
</dbReference>
<dbReference type="InterPro" id="IPR003476">
    <property type="entry name" value="Glyco_hydro_42"/>
</dbReference>
<name>A0ABP9CPE2_9ACTN</name>
<dbReference type="PANTHER" id="PTHR36447:SF2">
    <property type="entry name" value="BETA-GALACTOSIDASE YESZ"/>
    <property type="match status" value="1"/>
</dbReference>
<dbReference type="PANTHER" id="PTHR36447">
    <property type="entry name" value="BETA-GALACTOSIDASE GANA"/>
    <property type="match status" value="1"/>
</dbReference>
<dbReference type="SUPFAM" id="SSF52317">
    <property type="entry name" value="Class I glutamine amidotransferase-like"/>
    <property type="match status" value="1"/>
</dbReference>
<evidence type="ECO:0000313" key="11">
    <source>
        <dbReference type="Proteomes" id="UP001501265"/>
    </source>
</evidence>
<dbReference type="Gene3D" id="3.40.50.880">
    <property type="match status" value="1"/>
</dbReference>
<reference evidence="11" key="1">
    <citation type="journal article" date="2019" name="Int. J. Syst. Evol. Microbiol.">
        <title>The Global Catalogue of Microorganisms (GCM) 10K type strain sequencing project: providing services to taxonomists for standard genome sequencing and annotation.</title>
        <authorList>
            <consortium name="The Broad Institute Genomics Platform"/>
            <consortium name="The Broad Institute Genome Sequencing Center for Infectious Disease"/>
            <person name="Wu L."/>
            <person name="Ma J."/>
        </authorList>
    </citation>
    <scope>NUCLEOTIDE SEQUENCE [LARGE SCALE GENOMIC DNA]</scope>
    <source>
        <strain evidence="11">JCM 18081</strain>
    </source>
</reference>
<organism evidence="10 11">
    <name type="scientific">Streptomyces ziwulingensis</name>
    <dbReference type="NCBI Taxonomy" id="1045501"/>
    <lineage>
        <taxon>Bacteria</taxon>
        <taxon>Bacillati</taxon>
        <taxon>Actinomycetota</taxon>
        <taxon>Actinomycetes</taxon>
        <taxon>Kitasatosporales</taxon>
        <taxon>Streptomycetaceae</taxon>
        <taxon>Streptomyces</taxon>
    </lineage>
</organism>
<protein>
    <recommendedName>
        <fullName evidence="3">beta-galactosidase</fullName>
        <ecNumber evidence="3">3.2.1.23</ecNumber>
    </recommendedName>
</protein>
<evidence type="ECO:0000256" key="5">
    <source>
        <dbReference type="ARBA" id="ARBA00022801"/>
    </source>
</evidence>
<feature type="domain" description="Glycoside hydrolase family 42 N-terminal" evidence="8">
    <location>
        <begin position="18"/>
        <end position="384"/>
    </location>
</feature>
<evidence type="ECO:0000259" key="8">
    <source>
        <dbReference type="Pfam" id="PF02449"/>
    </source>
</evidence>
<evidence type="ECO:0000256" key="1">
    <source>
        <dbReference type="ARBA" id="ARBA00001412"/>
    </source>
</evidence>
<sequence>MTERPEHCAARLYVGANYHPHDSDPRQWERDIRMMKEAGFTVARLGHLAWDSFEPTDARFEFAWFDEVMDLMRDAGIGVILDIAVRPAPIWLHRKHPSIGITDPSGNALYPNTRYMVDAGDPEYRAHALRFADALTRRYAGHPALVAFGVDNEPGDGPYSYSETVRRRFVSWLRERHATIESLNRAWASQRWSRRIGDFDEVGLPVSGTVQGAPERVLDFRRFVSGEITEFLLSVIGRVEANAPGVFVTGNSWYYTEADRGRYFDYAEIAYSGRMSRDGMGFYPGLSLTDDTGLSEALMGIARIRFESDTPFWCTEFTTMTAVPGSVRRSAYASLLMGNQMVCGWTWQTMHGGEEQYLQGMVDWDGEPNRKYDEYRQIAAEFARIQHCGFPYRSRAEIALAFSFPSQLASASLPEKHDVQLQTCFDAVLERNLDQRVVDVSRSALPYRILVLPGVALLDEDTAERVRRFVADGGTVVMTSYSALVTEDGQVFTTIRPGLLADVFGVRLGAYQEPRLLHELTAGEPQGDELDIVYGDRRLRVEAPRIDEIHPGTARVTARSTGLDRDYPVVTVNDYGKGRAVYVGTPARRPLIDLVLDTETELREIRPDLPVPRGVLARALDATHLLYVNLDGESKPISTPGPTRSVLHERTHAESGFTLAPFDADVVEVLQHADGVGTPASTP</sequence>